<evidence type="ECO:0000313" key="1">
    <source>
        <dbReference type="EMBL" id="PIZ40268.1"/>
    </source>
</evidence>
<organism evidence="1 2">
    <name type="scientific">Candidatus Aquicultor secundus</name>
    <dbReference type="NCBI Taxonomy" id="1973895"/>
    <lineage>
        <taxon>Bacteria</taxon>
        <taxon>Bacillati</taxon>
        <taxon>Actinomycetota</taxon>
        <taxon>Candidatus Aquicultoria</taxon>
        <taxon>Candidatus Aquicultorales</taxon>
        <taxon>Candidatus Aquicultoraceae</taxon>
        <taxon>Candidatus Aquicultor</taxon>
    </lineage>
</organism>
<proteinExistence type="predicted"/>
<protein>
    <submittedName>
        <fullName evidence="1">Uncharacterized protein</fullName>
    </submittedName>
</protein>
<name>A0A2M7T8R3_9ACTN</name>
<sequence length="62" mass="6982">MRDKRPNLDISSEDIERIRKEVATRVEKGIPKSEVEKIMAPAKKKKVGVAHAASKKISQAHF</sequence>
<evidence type="ECO:0000313" key="2">
    <source>
        <dbReference type="Proteomes" id="UP000230956"/>
    </source>
</evidence>
<gene>
    <name evidence="1" type="ORF">COY37_04215</name>
</gene>
<dbReference type="AlphaFoldDB" id="A0A2M7T8R3"/>
<dbReference type="RefSeq" id="WP_286678274.1">
    <property type="nucleotide sequence ID" value="NZ_MNXI01000071.1"/>
</dbReference>
<dbReference type="EMBL" id="PFNG01000097">
    <property type="protein sequence ID" value="PIZ40268.1"/>
    <property type="molecule type" value="Genomic_DNA"/>
</dbReference>
<reference evidence="2" key="1">
    <citation type="submission" date="2017-09" db="EMBL/GenBank/DDBJ databases">
        <title>Depth-based differentiation of microbial function through sediment-hosted aquifers and enrichment of novel symbionts in the deep terrestrial subsurface.</title>
        <authorList>
            <person name="Probst A.J."/>
            <person name="Ladd B."/>
            <person name="Jarett J.K."/>
            <person name="Geller-Mcgrath D.E."/>
            <person name="Sieber C.M.K."/>
            <person name="Emerson J.B."/>
            <person name="Anantharaman K."/>
            <person name="Thomas B.C."/>
            <person name="Malmstrom R."/>
            <person name="Stieglmeier M."/>
            <person name="Klingl A."/>
            <person name="Woyke T."/>
            <person name="Ryan C.M."/>
            <person name="Banfield J.F."/>
        </authorList>
    </citation>
    <scope>NUCLEOTIDE SEQUENCE [LARGE SCALE GENOMIC DNA]</scope>
</reference>
<accession>A0A2M7T8R3</accession>
<comment type="caution">
    <text evidence="1">The sequence shown here is derived from an EMBL/GenBank/DDBJ whole genome shotgun (WGS) entry which is preliminary data.</text>
</comment>
<dbReference type="Proteomes" id="UP000230956">
    <property type="component" value="Unassembled WGS sequence"/>
</dbReference>